<feature type="transmembrane region" description="Helical" evidence="1">
    <location>
        <begin position="107"/>
        <end position="128"/>
    </location>
</feature>
<dbReference type="InterPro" id="IPR000326">
    <property type="entry name" value="PAP2/HPO"/>
</dbReference>
<feature type="transmembrane region" description="Helical" evidence="1">
    <location>
        <begin position="25"/>
        <end position="48"/>
    </location>
</feature>
<dbReference type="SUPFAM" id="SSF48317">
    <property type="entry name" value="Acid phosphatase/Vanadium-dependent haloperoxidase"/>
    <property type="match status" value="1"/>
</dbReference>
<dbReference type="SMART" id="SM00014">
    <property type="entry name" value="acidPPc"/>
    <property type="match status" value="1"/>
</dbReference>
<sequence>METLLQLDSNLLLLLNYYHSDFWDFAFWTISSTLIWVPLYIMIVYAIVKGQKWQSWITLLAVVVLVFACDWISTDILKHGIQRFRPTHHPDLKGIVKTVFGYRGGSFGFVSSHAANTMGLAVFSSLVFKNRYYSIFILSWSFVVGYSRIYLGVHFPGDILGGYILGASLGYVVYKLYGRFLPKFVRLTYFNRKGLARGIAEQFDRAHVMQIVFVGLLTFVCVLIVSKVLLH</sequence>
<evidence type="ECO:0000256" key="1">
    <source>
        <dbReference type="SAM" id="Phobius"/>
    </source>
</evidence>
<feature type="transmembrane region" description="Helical" evidence="1">
    <location>
        <begin position="55"/>
        <end position="73"/>
    </location>
</feature>
<proteinExistence type="predicted"/>
<dbReference type="AlphaFoldDB" id="W7Y0F2"/>
<evidence type="ECO:0000313" key="4">
    <source>
        <dbReference type="Proteomes" id="UP000019402"/>
    </source>
</evidence>
<dbReference type="OrthoDB" id="9789113at2"/>
<organism evidence="3 4">
    <name type="scientific">Saccharicrinis fermentans DSM 9555 = JCM 21142</name>
    <dbReference type="NCBI Taxonomy" id="869213"/>
    <lineage>
        <taxon>Bacteria</taxon>
        <taxon>Pseudomonadati</taxon>
        <taxon>Bacteroidota</taxon>
        <taxon>Bacteroidia</taxon>
        <taxon>Marinilabiliales</taxon>
        <taxon>Marinilabiliaceae</taxon>
        <taxon>Saccharicrinis</taxon>
    </lineage>
</organism>
<keyword evidence="4" id="KW-1185">Reference proteome</keyword>
<comment type="caution">
    <text evidence="3">The sequence shown here is derived from an EMBL/GenBank/DDBJ whole genome shotgun (WGS) entry which is preliminary data.</text>
</comment>
<dbReference type="InterPro" id="IPR036938">
    <property type="entry name" value="PAP2/HPO_sf"/>
</dbReference>
<dbReference type="Proteomes" id="UP000019402">
    <property type="component" value="Unassembled WGS sequence"/>
</dbReference>
<protein>
    <submittedName>
        <fullName evidence="3">Undecaprenyl pyrophosphate phosphatase</fullName>
    </submittedName>
</protein>
<feature type="transmembrane region" description="Helical" evidence="1">
    <location>
        <begin position="211"/>
        <end position="230"/>
    </location>
</feature>
<dbReference type="PANTHER" id="PTHR14969">
    <property type="entry name" value="SPHINGOSINE-1-PHOSPHATE PHOSPHOHYDROLASE"/>
    <property type="match status" value="1"/>
</dbReference>
<evidence type="ECO:0000259" key="2">
    <source>
        <dbReference type="SMART" id="SM00014"/>
    </source>
</evidence>
<feature type="transmembrane region" description="Helical" evidence="1">
    <location>
        <begin position="135"/>
        <end position="153"/>
    </location>
</feature>
<keyword evidence="1" id="KW-0812">Transmembrane</keyword>
<keyword evidence="1" id="KW-1133">Transmembrane helix</keyword>
<feature type="transmembrane region" description="Helical" evidence="1">
    <location>
        <begin position="159"/>
        <end position="177"/>
    </location>
</feature>
<reference evidence="3 4" key="1">
    <citation type="journal article" date="2014" name="Genome Announc.">
        <title>Draft Genome Sequence of Cytophaga fermentans JCM 21142T, a Facultative Anaerobe Isolated from Marine Mud.</title>
        <authorList>
            <person name="Starns D."/>
            <person name="Oshima K."/>
            <person name="Suda W."/>
            <person name="Iino T."/>
            <person name="Yuki M."/>
            <person name="Inoue J."/>
            <person name="Kitamura K."/>
            <person name="Iida T."/>
            <person name="Darby A."/>
            <person name="Hattori M."/>
            <person name="Ohkuma M."/>
        </authorList>
    </citation>
    <scope>NUCLEOTIDE SEQUENCE [LARGE SCALE GENOMIC DNA]</scope>
    <source>
        <strain evidence="3 4">JCM 21142</strain>
    </source>
</reference>
<dbReference type="EMBL" id="BAMD01000044">
    <property type="protein sequence ID" value="GAF04390.1"/>
    <property type="molecule type" value="Genomic_DNA"/>
</dbReference>
<feature type="domain" description="Phosphatidic acid phosphatase type 2/haloperoxidase" evidence="2">
    <location>
        <begin position="58"/>
        <end position="174"/>
    </location>
</feature>
<dbReference type="Gene3D" id="1.20.144.10">
    <property type="entry name" value="Phosphatidic acid phosphatase type 2/haloperoxidase"/>
    <property type="match status" value="2"/>
</dbReference>
<evidence type="ECO:0000313" key="3">
    <source>
        <dbReference type="EMBL" id="GAF04390.1"/>
    </source>
</evidence>
<dbReference type="eggNOG" id="COG0671">
    <property type="taxonomic scope" value="Bacteria"/>
</dbReference>
<name>W7Y0F2_9BACT</name>
<gene>
    <name evidence="3" type="ORF">JCM21142_83092</name>
</gene>
<dbReference type="RefSeq" id="WP_027470624.1">
    <property type="nucleotide sequence ID" value="NZ_BAMD01000044.1"/>
</dbReference>
<accession>W7Y0F2</accession>
<keyword evidence="1" id="KW-0472">Membrane</keyword>
<dbReference type="PANTHER" id="PTHR14969:SF13">
    <property type="entry name" value="AT30094P"/>
    <property type="match status" value="1"/>
</dbReference>
<dbReference type="Pfam" id="PF01569">
    <property type="entry name" value="PAP2"/>
    <property type="match status" value="1"/>
</dbReference>
<dbReference type="STRING" id="869213.GCA_000517085_00619"/>